<organism evidence="12 13">
    <name type="scientific">Purpureocillium lilacinum</name>
    <name type="common">Paecilomyces lilacinus</name>
    <dbReference type="NCBI Taxonomy" id="33203"/>
    <lineage>
        <taxon>Eukaryota</taxon>
        <taxon>Fungi</taxon>
        <taxon>Dikarya</taxon>
        <taxon>Ascomycota</taxon>
        <taxon>Pezizomycotina</taxon>
        <taxon>Sordariomycetes</taxon>
        <taxon>Hypocreomycetidae</taxon>
        <taxon>Hypocreales</taxon>
        <taxon>Ophiocordycipitaceae</taxon>
        <taxon>Purpureocillium</taxon>
    </lineage>
</organism>
<keyword evidence="3 10" id="KW-0813">Transport</keyword>
<keyword evidence="5 10" id="KW-0812">Transmembrane</keyword>
<dbReference type="InterPro" id="IPR051143">
    <property type="entry name" value="TrkH_K-transport"/>
</dbReference>
<dbReference type="PIRSF" id="PIRSF002450">
    <property type="entry name" value="K+_transpter_TRK"/>
    <property type="match status" value="1"/>
</dbReference>
<dbReference type="NCBIfam" id="TIGR00934">
    <property type="entry name" value="2a38euk"/>
    <property type="match status" value="1"/>
</dbReference>
<evidence type="ECO:0000256" key="10">
    <source>
        <dbReference type="PIRNR" id="PIRNR002450"/>
    </source>
</evidence>
<keyword evidence="8 10" id="KW-0406">Ion transport</keyword>
<keyword evidence="7 10" id="KW-1133">Transmembrane helix</keyword>
<comment type="caution">
    <text evidence="12">The sequence shown here is derived from an EMBL/GenBank/DDBJ whole genome shotgun (WGS) entry which is preliminary data.</text>
</comment>
<feature type="transmembrane region" description="Helical" evidence="10">
    <location>
        <begin position="128"/>
        <end position="150"/>
    </location>
</feature>
<keyword evidence="4 10" id="KW-0633">Potassium transport</keyword>
<dbReference type="GO" id="GO:0140107">
    <property type="term" value="F:high-affinity potassium ion transmembrane transporter activity"/>
    <property type="evidence" value="ECO:0007669"/>
    <property type="project" value="TreeGrafter"/>
</dbReference>
<dbReference type="PANTHER" id="PTHR31064:SF5">
    <property type="entry name" value="POTASSIUM ION TRANSPORTER (EUROFUNG)"/>
    <property type="match status" value="1"/>
</dbReference>
<dbReference type="PANTHER" id="PTHR31064">
    <property type="entry name" value="POTASSIUM TRANSPORT PROTEIN DDB_G0292412-RELATED"/>
    <property type="match status" value="1"/>
</dbReference>
<reference evidence="12 13" key="1">
    <citation type="journal article" date="2016" name="Front. Microbiol.">
        <title>Genome and transcriptome sequences reveal the specific parasitism of the nematophagous Purpureocillium lilacinum 36-1.</title>
        <authorList>
            <person name="Xie J."/>
            <person name="Li S."/>
            <person name="Mo C."/>
            <person name="Xiao X."/>
            <person name="Peng D."/>
            <person name="Wang G."/>
            <person name="Xiao Y."/>
        </authorList>
    </citation>
    <scope>NUCLEOTIDE SEQUENCE [LARGE SCALE GENOMIC DNA]</scope>
    <source>
        <strain evidence="12 13">36-1</strain>
    </source>
</reference>
<protein>
    <recommendedName>
        <fullName evidence="10">Potassium transport protein</fullName>
    </recommendedName>
</protein>
<evidence type="ECO:0000256" key="9">
    <source>
        <dbReference type="ARBA" id="ARBA00023136"/>
    </source>
</evidence>
<evidence type="ECO:0000313" key="12">
    <source>
        <dbReference type="EMBL" id="PWI66031.1"/>
    </source>
</evidence>
<keyword evidence="6 10" id="KW-0630">Potassium</keyword>
<dbReference type="Proteomes" id="UP000245956">
    <property type="component" value="Unassembled WGS sequence"/>
</dbReference>
<dbReference type="InterPro" id="IPR004773">
    <property type="entry name" value="K/Na_transp_Trk1/HKT1"/>
</dbReference>
<feature type="region of interest" description="Disordered" evidence="11">
    <location>
        <begin position="241"/>
        <end position="344"/>
    </location>
</feature>
<feature type="transmembrane region" description="Helical" evidence="10">
    <location>
        <begin position="187"/>
        <end position="212"/>
    </location>
</feature>
<dbReference type="GO" id="GO:0005886">
    <property type="term" value="C:plasma membrane"/>
    <property type="evidence" value="ECO:0007669"/>
    <property type="project" value="InterPro"/>
</dbReference>
<feature type="compositionally biased region" description="Basic and acidic residues" evidence="11">
    <location>
        <begin position="319"/>
        <end position="328"/>
    </location>
</feature>
<dbReference type="AlphaFoldDB" id="A0A2U3DUU9"/>
<dbReference type="Pfam" id="PF02386">
    <property type="entry name" value="TrkH"/>
    <property type="match status" value="1"/>
</dbReference>
<evidence type="ECO:0000256" key="7">
    <source>
        <dbReference type="ARBA" id="ARBA00022989"/>
    </source>
</evidence>
<feature type="transmembrane region" description="Helical" evidence="10">
    <location>
        <begin position="633"/>
        <end position="653"/>
    </location>
</feature>
<sequence>MLKLVYERPPPQTRPHLIQWPGNQFSFYEPWFADCRAGGYNRIGVKRSTPTACLPFARIQLTGCLLVMQLGARDVCTFVPTARPDDEADDNENTINNSNLARGKNIERGATSIAMAKMKHLGGWRPHVNFVTLHYVYIVAMSVLSLAVLYPAGNLKAVDAYFFGASASTESGLNTIDVKDLYTFQQLYIYFVPIFTNLGFINAVVALVRFLWFRKHLSKVAWHAAPKLLKGSRAVIPQHHEDDADVEAAAEESHAADDSGNKDAKSSQGDNLGDEAGTERTRTIAFDSSTEHHPKNDAALYIPGPRDREQGHPILEVATSKDNRDDLSIVHGPSPATPGLRRRHLDGPHLSETRTLDRVASLASSALVLGSEHTSRARRRSSAVSSSRLSQQEADARDMLALSRHATLGRNSDFRNLTGEDRAKLGGIEYRSLKLLIKIAFSYFFGLHIFGAICLVGWIQYADPKYKEVIAQAGQNQNWWAFYSAQTMVDNLGFTLTPDSMISFRDAQWPMFIMSFLAFAGNTLYPVFLRLVIWIMSKLAPRRSSIQEPLSFLLNHPRRCYTLLFPSRPTWILFSIIFILNLVDTLLIIVLDLDNPEVSSLPAGPRLLAAIFQAASARHTGTASFNLANVNPAVQFSLLIMMYIAIFPIAISMRASNTYEERSLGIYEGEKNLDESNGRDYFMTHMRNQLSFDLWFIFLGVFCICIAESERIVDNNIPSFTVWTVFFEVTSAYGNVGLSLGYPDVATSLSGLFGTFSKLVICAMMIRGRHRGLPYALDRAVMLPDERALSATAGEEAEGE</sequence>
<feature type="transmembrane region" description="Helical" evidence="10">
    <location>
        <begin position="571"/>
        <end position="591"/>
    </location>
</feature>
<feature type="transmembrane region" description="Helical" evidence="10">
    <location>
        <begin position="509"/>
        <end position="533"/>
    </location>
</feature>
<evidence type="ECO:0000256" key="8">
    <source>
        <dbReference type="ARBA" id="ARBA00023065"/>
    </source>
</evidence>
<evidence type="ECO:0000256" key="1">
    <source>
        <dbReference type="ARBA" id="ARBA00004141"/>
    </source>
</evidence>
<proteinExistence type="inferred from homology"/>
<evidence type="ECO:0000256" key="3">
    <source>
        <dbReference type="ARBA" id="ARBA00022448"/>
    </source>
</evidence>
<evidence type="ECO:0000256" key="5">
    <source>
        <dbReference type="ARBA" id="ARBA00022692"/>
    </source>
</evidence>
<evidence type="ECO:0000256" key="11">
    <source>
        <dbReference type="SAM" id="MobiDB-lite"/>
    </source>
</evidence>
<comment type="similarity">
    <text evidence="2 10">Belongs to the TrkH potassium transport family.</text>
</comment>
<dbReference type="InterPro" id="IPR015958">
    <property type="entry name" value="Trk1_fungi"/>
</dbReference>
<evidence type="ECO:0000256" key="6">
    <source>
        <dbReference type="ARBA" id="ARBA00022958"/>
    </source>
</evidence>
<name>A0A2U3DUU9_PURLI</name>
<feature type="compositionally biased region" description="Basic and acidic residues" evidence="11">
    <location>
        <begin position="251"/>
        <end position="265"/>
    </location>
</feature>
<gene>
    <name evidence="12" type="ORF">PCL_05509</name>
</gene>
<evidence type="ECO:0000313" key="13">
    <source>
        <dbReference type="Proteomes" id="UP000245956"/>
    </source>
</evidence>
<feature type="transmembrane region" description="Helical" evidence="10">
    <location>
        <begin position="745"/>
        <end position="766"/>
    </location>
</feature>
<comment type="subcellular location">
    <subcellularLocation>
        <location evidence="1">Membrane</location>
        <topology evidence="1">Multi-pass membrane protein</topology>
    </subcellularLocation>
</comment>
<keyword evidence="9 10" id="KW-0472">Membrane</keyword>
<evidence type="ECO:0000256" key="4">
    <source>
        <dbReference type="ARBA" id="ARBA00022538"/>
    </source>
</evidence>
<feature type="transmembrane region" description="Helical" evidence="10">
    <location>
        <begin position="692"/>
        <end position="709"/>
    </location>
</feature>
<dbReference type="GO" id="GO:1990573">
    <property type="term" value="P:potassium ion import across plasma membrane"/>
    <property type="evidence" value="ECO:0007669"/>
    <property type="project" value="TreeGrafter"/>
</dbReference>
<dbReference type="InterPro" id="IPR003445">
    <property type="entry name" value="Cat_transpt"/>
</dbReference>
<feature type="region of interest" description="Disordered" evidence="11">
    <location>
        <begin position="373"/>
        <end position="392"/>
    </location>
</feature>
<dbReference type="EMBL" id="LCWV01000028">
    <property type="protein sequence ID" value="PWI66031.1"/>
    <property type="molecule type" value="Genomic_DNA"/>
</dbReference>
<dbReference type="GO" id="GO:0030007">
    <property type="term" value="P:intracellular potassium ion homeostasis"/>
    <property type="evidence" value="ECO:0007669"/>
    <property type="project" value="UniProtKB-UniRule"/>
</dbReference>
<evidence type="ECO:0000256" key="2">
    <source>
        <dbReference type="ARBA" id="ARBA00009137"/>
    </source>
</evidence>
<accession>A0A2U3DUU9</accession>
<feature type="transmembrane region" description="Helical" evidence="10">
    <location>
        <begin position="435"/>
        <end position="459"/>
    </location>
</feature>